<dbReference type="InterPro" id="IPR000182">
    <property type="entry name" value="GNAT_dom"/>
</dbReference>
<protein>
    <submittedName>
        <fullName evidence="2">N-acetyltransferase</fullName>
    </submittedName>
</protein>
<gene>
    <name evidence="2" type="ORF">E2I14_15610</name>
</gene>
<dbReference type="EMBL" id="SMYL01000010">
    <property type="protein sequence ID" value="TDK62732.1"/>
    <property type="molecule type" value="Genomic_DNA"/>
</dbReference>
<name>A0A4R5VUH6_9BURK</name>
<dbReference type="RefSeq" id="WP_133330225.1">
    <property type="nucleotide sequence ID" value="NZ_SMYL01000010.1"/>
</dbReference>
<organism evidence="2 3">
    <name type="scientific">Sapientia aquatica</name>
    <dbReference type="NCBI Taxonomy" id="1549640"/>
    <lineage>
        <taxon>Bacteria</taxon>
        <taxon>Pseudomonadati</taxon>
        <taxon>Pseudomonadota</taxon>
        <taxon>Betaproteobacteria</taxon>
        <taxon>Burkholderiales</taxon>
        <taxon>Oxalobacteraceae</taxon>
        <taxon>Sapientia</taxon>
    </lineage>
</organism>
<dbReference type="Proteomes" id="UP000294829">
    <property type="component" value="Unassembled WGS sequence"/>
</dbReference>
<evidence type="ECO:0000259" key="1">
    <source>
        <dbReference type="PROSITE" id="PS51186"/>
    </source>
</evidence>
<dbReference type="Gene3D" id="3.40.630.30">
    <property type="match status" value="1"/>
</dbReference>
<dbReference type="Pfam" id="PF13302">
    <property type="entry name" value="Acetyltransf_3"/>
    <property type="match status" value="1"/>
</dbReference>
<dbReference type="GO" id="GO:0016747">
    <property type="term" value="F:acyltransferase activity, transferring groups other than amino-acyl groups"/>
    <property type="evidence" value="ECO:0007669"/>
    <property type="project" value="InterPro"/>
</dbReference>
<dbReference type="SUPFAM" id="SSF55729">
    <property type="entry name" value="Acyl-CoA N-acyltransferases (Nat)"/>
    <property type="match status" value="1"/>
</dbReference>
<dbReference type="PROSITE" id="PS51186">
    <property type="entry name" value="GNAT"/>
    <property type="match status" value="1"/>
</dbReference>
<keyword evidence="3" id="KW-1185">Reference proteome</keyword>
<feature type="domain" description="N-acetyltransferase" evidence="1">
    <location>
        <begin position="9"/>
        <end position="168"/>
    </location>
</feature>
<dbReference type="PANTHER" id="PTHR43792:SF1">
    <property type="entry name" value="N-ACETYLTRANSFERASE DOMAIN-CONTAINING PROTEIN"/>
    <property type="match status" value="1"/>
</dbReference>
<sequence length="180" mass="20905">MTILTTERLRLEPYQDRHLEGLFRLNSDPAVMRYITGKPLSLEETEQTLAKIKQRWNDFGFSWWAFIELSSNEVIGAGCIQHLAQARENPLEVGWRLRPDKWHQGFATEAARAMLEFAFSTLNAPLLYAVCHTENPASAKVMERLGMQYRGIERWYDMDTLAYQLTFEQFQLTKARAAKS</sequence>
<proteinExistence type="predicted"/>
<dbReference type="OrthoDB" id="9801656at2"/>
<dbReference type="PANTHER" id="PTHR43792">
    <property type="entry name" value="GNAT FAMILY, PUTATIVE (AFU_ORTHOLOGUE AFUA_3G00765)-RELATED-RELATED"/>
    <property type="match status" value="1"/>
</dbReference>
<reference evidence="2 3" key="1">
    <citation type="submission" date="2019-03" db="EMBL/GenBank/DDBJ databases">
        <title>Sapientia aquatica gen. nov., sp. nov., isolated from a crater lake.</title>
        <authorList>
            <person name="Felfoldi T."/>
            <person name="Szabo A."/>
            <person name="Toth E."/>
            <person name="Schumann P."/>
            <person name="Keki Z."/>
            <person name="Marialigeti K."/>
            <person name="Mathe I."/>
        </authorList>
    </citation>
    <scope>NUCLEOTIDE SEQUENCE [LARGE SCALE GENOMIC DNA]</scope>
    <source>
        <strain evidence="2 3">SA-152</strain>
    </source>
</reference>
<evidence type="ECO:0000313" key="3">
    <source>
        <dbReference type="Proteomes" id="UP000294829"/>
    </source>
</evidence>
<keyword evidence="2" id="KW-0808">Transferase</keyword>
<evidence type="ECO:0000313" key="2">
    <source>
        <dbReference type="EMBL" id="TDK62732.1"/>
    </source>
</evidence>
<comment type="caution">
    <text evidence="2">The sequence shown here is derived from an EMBL/GenBank/DDBJ whole genome shotgun (WGS) entry which is preliminary data.</text>
</comment>
<dbReference type="AlphaFoldDB" id="A0A4R5VUH6"/>
<dbReference type="InterPro" id="IPR051531">
    <property type="entry name" value="N-acetyltransferase"/>
</dbReference>
<dbReference type="InterPro" id="IPR016181">
    <property type="entry name" value="Acyl_CoA_acyltransferase"/>
</dbReference>
<accession>A0A4R5VUH6</accession>